<feature type="region of interest" description="Disordered" evidence="1">
    <location>
        <begin position="316"/>
        <end position="337"/>
    </location>
</feature>
<sequence>MLTQTTCERLTEMPLVKKRVPDRNAGCPSGEHRTWEDQTLTTPTHDLSHTRKKGYHDLRSLGRAEDFNRPKPDISPPIPSWSSQVLAPRPPPKDEKYLDVNAPQKEEKPQEAKDKPPKKEQKSHTTDDKANDFFNNLSSIPEGETAAPKTNPYLEAARRKVLEEHRKASGQREKRNSWGKRLPDDYQSRRVHKAKVRGFMNSQARPSTTYLTSETTHSEASLRKTSLDDSVFRETIPDSTSAELVNMLSKDSDVNHPKSEERIIKLTFEDRPRTSPEDIISESHDESVSKHPWTSQFPSNATISKKLSIEDMMFSRGRKKSRAGETSTPGKSEPAAKACRFKGNTRSLPKEAQMLGVELSDIPKLNHPTILRPSPRRLWPHKGSPNPLASNPCTPSAKKHGLPSISISQHVRKSSAVSTNIRNDVKAQNSPPLSAQPPRSPLSPTSFHTPKSRGTPTSSIHSHQSPSRIPPNLPTSPKSRAMLADLSSSSSSSSLSHSSTKPRRILTASPRDSLLNQNISPAPAPLDIPWMNARDSQLPTLDEATLGRLCSERKEMNDRNDMNDRNVLKYMNNMDNINEINDMTEMLEETGRLDMPILDISVGNFMHEKGNRAQRRRDTVGGRRRDRSSDNEVGTSESRAPMGFIANSKTSPNILERALPDLPPETVYDAAVVAKAERDSPEIMKDPPSRGSSSSSPTRIAEPTPRRAPPTSKFNSPRTASPLSRSSSPLHLPTSKFNSPHTRSPLSGTSSPRSVRSNDDADDKLDPAPLVEIFRSGNVISRDIGWKEGVVEGYGKGFREGFAEGVAEMVKGKMVQRSEVRVVEVEKGRSGGEGREGGK</sequence>
<feature type="compositionally biased region" description="Basic and acidic residues" evidence="1">
    <location>
        <begin position="608"/>
        <end position="630"/>
    </location>
</feature>
<keyword evidence="3" id="KW-1185">Reference proteome</keyword>
<feature type="compositionally biased region" description="Basic and acidic residues" evidence="1">
    <location>
        <begin position="156"/>
        <end position="187"/>
    </location>
</feature>
<feature type="compositionally biased region" description="Polar residues" evidence="1">
    <location>
        <begin position="736"/>
        <end position="755"/>
    </location>
</feature>
<evidence type="ECO:0000256" key="1">
    <source>
        <dbReference type="SAM" id="MobiDB-lite"/>
    </source>
</evidence>
<feature type="compositionally biased region" description="Low complexity" evidence="1">
    <location>
        <begin position="486"/>
        <end position="499"/>
    </location>
</feature>
<feature type="compositionally biased region" description="Polar residues" evidence="1">
    <location>
        <begin position="405"/>
        <end position="433"/>
    </location>
</feature>
<accession>S3DYH3</accession>
<feature type="region of interest" description="Disordered" evidence="1">
    <location>
        <begin position="1"/>
        <end position="187"/>
    </location>
</feature>
<name>S3DYH3_GLAL2</name>
<feature type="compositionally biased region" description="Polar residues" evidence="1">
    <location>
        <begin position="442"/>
        <end position="467"/>
    </location>
</feature>
<dbReference type="HOGENOM" id="CLU_338901_0_0_1"/>
<feature type="compositionally biased region" description="Basic and acidic residues" evidence="1">
    <location>
        <begin position="55"/>
        <end position="72"/>
    </location>
</feature>
<feature type="compositionally biased region" description="Basic and acidic residues" evidence="1">
    <location>
        <begin position="91"/>
        <end position="131"/>
    </location>
</feature>
<dbReference type="AlphaFoldDB" id="S3DYH3"/>
<dbReference type="Proteomes" id="UP000016922">
    <property type="component" value="Unassembled WGS sequence"/>
</dbReference>
<feature type="region of interest" description="Disordered" evidence="1">
    <location>
        <begin position="678"/>
        <end position="766"/>
    </location>
</feature>
<gene>
    <name evidence="2" type="ORF">GLAREA_12706</name>
</gene>
<feature type="region of interest" description="Disordered" evidence="1">
    <location>
        <begin position="365"/>
        <end position="503"/>
    </location>
</feature>
<evidence type="ECO:0000313" key="2">
    <source>
        <dbReference type="EMBL" id="EPE31403.1"/>
    </source>
</evidence>
<feature type="compositionally biased region" description="Low complexity" evidence="1">
    <location>
        <begin position="716"/>
        <end position="735"/>
    </location>
</feature>
<feature type="region of interest" description="Disordered" evidence="1">
    <location>
        <begin position="205"/>
        <end position="224"/>
    </location>
</feature>
<dbReference type="RefSeq" id="XP_008081678.1">
    <property type="nucleotide sequence ID" value="XM_008083487.1"/>
</dbReference>
<dbReference type="KEGG" id="glz:GLAREA_12706"/>
<feature type="compositionally biased region" description="Basic and acidic residues" evidence="1">
    <location>
        <begin position="678"/>
        <end position="688"/>
    </location>
</feature>
<feature type="compositionally biased region" description="Basic and acidic residues" evidence="1">
    <location>
        <begin position="273"/>
        <end position="289"/>
    </location>
</feature>
<feature type="region of interest" description="Disordered" evidence="1">
    <location>
        <begin position="608"/>
        <end position="649"/>
    </location>
</feature>
<protein>
    <submittedName>
        <fullName evidence="2">Uncharacterized protein</fullName>
    </submittedName>
</protein>
<proteinExistence type="predicted"/>
<reference evidence="2 3" key="1">
    <citation type="journal article" date="2013" name="BMC Genomics">
        <title>Genomics-driven discovery of the pneumocandin biosynthetic gene cluster in the fungus Glarea lozoyensis.</title>
        <authorList>
            <person name="Chen L."/>
            <person name="Yue Q."/>
            <person name="Zhang X."/>
            <person name="Xiang M."/>
            <person name="Wang C."/>
            <person name="Li S."/>
            <person name="Che Y."/>
            <person name="Ortiz-Lopez F.J."/>
            <person name="Bills G.F."/>
            <person name="Liu X."/>
            <person name="An Z."/>
        </authorList>
    </citation>
    <scope>NUCLEOTIDE SEQUENCE [LARGE SCALE GENOMIC DNA]</scope>
    <source>
        <strain evidence="3">ATCC 20868 / MF5171</strain>
    </source>
</reference>
<dbReference type="EMBL" id="KE145362">
    <property type="protein sequence ID" value="EPE31403.1"/>
    <property type="molecule type" value="Genomic_DNA"/>
</dbReference>
<feature type="region of interest" description="Disordered" evidence="1">
    <location>
        <begin position="273"/>
        <end position="299"/>
    </location>
</feature>
<organism evidence="2 3">
    <name type="scientific">Glarea lozoyensis (strain ATCC 20868 / MF5171)</name>
    <dbReference type="NCBI Taxonomy" id="1116229"/>
    <lineage>
        <taxon>Eukaryota</taxon>
        <taxon>Fungi</taxon>
        <taxon>Dikarya</taxon>
        <taxon>Ascomycota</taxon>
        <taxon>Pezizomycotina</taxon>
        <taxon>Leotiomycetes</taxon>
        <taxon>Helotiales</taxon>
        <taxon>Helotiaceae</taxon>
        <taxon>Glarea</taxon>
    </lineage>
</organism>
<evidence type="ECO:0000313" key="3">
    <source>
        <dbReference type="Proteomes" id="UP000016922"/>
    </source>
</evidence>
<feature type="compositionally biased region" description="Polar residues" evidence="1">
    <location>
        <begin position="205"/>
        <end position="215"/>
    </location>
</feature>
<dbReference type="GeneID" id="19471746"/>